<keyword evidence="2" id="KW-1185">Reference proteome</keyword>
<organism evidence="1 2">
    <name type="scientific">Endozoicomonas lisbonensis</name>
    <dbReference type="NCBI Taxonomy" id="3120522"/>
    <lineage>
        <taxon>Bacteria</taxon>
        <taxon>Pseudomonadati</taxon>
        <taxon>Pseudomonadota</taxon>
        <taxon>Gammaproteobacteria</taxon>
        <taxon>Oceanospirillales</taxon>
        <taxon>Endozoicomonadaceae</taxon>
        <taxon>Endozoicomonas</taxon>
    </lineage>
</organism>
<evidence type="ECO:0000313" key="2">
    <source>
        <dbReference type="Proteomes" id="UP001549366"/>
    </source>
</evidence>
<dbReference type="Proteomes" id="UP001549366">
    <property type="component" value="Unassembled WGS sequence"/>
</dbReference>
<dbReference type="RefSeq" id="WP_354009293.1">
    <property type="nucleotide sequence ID" value="NZ_JBEWTA010000001.1"/>
</dbReference>
<comment type="caution">
    <text evidence="1">The sequence shown here is derived from an EMBL/GenBank/DDBJ whole genome shotgun (WGS) entry which is preliminary data.</text>
</comment>
<evidence type="ECO:0008006" key="3">
    <source>
        <dbReference type="Google" id="ProtNLM"/>
    </source>
</evidence>
<reference evidence="1 2" key="1">
    <citation type="submission" date="2024-06" db="EMBL/GenBank/DDBJ databases">
        <title>Genomic Encyclopedia of Type Strains, Phase V (KMG-V): Genome sequencing to study the core and pangenomes of soil and plant-associated prokaryotes.</title>
        <authorList>
            <person name="Whitman W."/>
        </authorList>
    </citation>
    <scope>NUCLEOTIDE SEQUENCE [LARGE SCALE GENOMIC DNA]</scope>
    <source>
        <strain evidence="1 2">NE40</strain>
    </source>
</reference>
<protein>
    <recommendedName>
        <fullName evidence="3">Excisionase</fullName>
    </recommendedName>
</protein>
<proteinExistence type="predicted"/>
<sequence length="62" mass="7476">MIHWVKLKKYCELSGETRNTVNAKLASNIWREGYHTKVLEDGCRWINLPRVQEWAEHSQRKH</sequence>
<evidence type="ECO:0000313" key="1">
    <source>
        <dbReference type="EMBL" id="MET4759296.1"/>
    </source>
</evidence>
<accession>A0ABV2SNF2</accession>
<dbReference type="EMBL" id="JBEWTB010000002">
    <property type="protein sequence ID" value="MET4759296.1"/>
    <property type="molecule type" value="Genomic_DNA"/>
</dbReference>
<name>A0ABV2SNF2_9GAMM</name>
<gene>
    <name evidence="1" type="ORF">V5J35_004488</name>
</gene>